<accession>A0A4U8YTX2</accession>
<evidence type="ECO:0000313" key="2">
    <source>
        <dbReference type="Proteomes" id="UP000294360"/>
    </source>
</evidence>
<dbReference type="EMBL" id="LR536450">
    <property type="protein sequence ID" value="VFU07187.1"/>
    <property type="molecule type" value="Genomic_DNA"/>
</dbReference>
<gene>
    <name evidence="1" type="ORF">MTUNDRAET4_0294</name>
</gene>
<protein>
    <submittedName>
        <fullName evidence="1">Uncharacterized protein</fullName>
    </submittedName>
</protein>
<evidence type="ECO:0000313" key="1">
    <source>
        <dbReference type="EMBL" id="VFU07187.1"/>
    </source>
</evidence>
<dbReference type="KEGG" id="mtun:MTUNDRAET4_0294"/>
<sequence>MPSSQKILGKNRAAGRKTGALARAIGHGHNKKPGKSRAVSVMVAEPNEGCASSRLGWRLPREARLHRQGARS</sequence>
<name>A0A4U8YTX2_METTU</name>
<organism evidence="1 2">
    <name type="scientific">Methylocella tundrae</name>
    <dbReference type="NCBI Taxonomy" id="227605"/>
    <lineage>
        <taxon>Bacteria</taxon>
        <taxon>Pseudomonadati</taxon>
        <taxon>Pseudomonadota</taxon>
        <taxon>Alphaproteobacteria</taxon>
        <taxon>Hyphomicrobiales</taxon>
        <taxon>Beijerinckiaceae</taxon>
        <taxon>Methylocella</taxon>
    </lineage>
</organism>
<reference evidence="1 2" key="1">
    <citation type="submission" date="2019-03" db="EMBL/GenBank/DDBJ databases">
        <authorList>
            <person name="Kox A.R. M."/>
        </authorList>
    </citation>
    <scope>NUCLEOTIDE SEQUENCE [LARGE SCALE GENOMIC DNA]</scope>
    <source>
        <strain evidence="1">MTUNDRAET4 annotated genome</strain>
    </source>
</reference>
<dbReference type="Proteomes" id="UP000294360">
    <property type="component" value="Chromosome"/>
</dbReference>
<dbReference type="AlphaFoldDB" id="A0A4U8YTX2"/>
<proteinExistence type="predicted"/>